<evidence type="ECO:0000313" key="3">
    <source>
        <dbReference type="Proteomes" id="UP000256970"/>
    </source>
</evidence>
<feature type="compositionally biased region" description="Low complexity" evidence="1">
    <location>
        <begin position="218"/>
        <end position="237"/>
    </location>
</feature>
<evidence type="ECO:0000313" key="2">
    <source>
        <dbReference type="EMBL" id="SZX73263.1"/>
    </source>
</evidence>
<organism evidence="2 3">
    <name type="scientific">Tetradesmus obliquus</name>
    <name type="common">Green alga</name>
    <name type="synonym">Acutodesmus obliquus</name>
    <dbReference type="NCBI Taxonomy" id="3088"/>
    <lineage>
        <taxon>Eukaryota</taxon>
        <taxon>Viridiplantae</taxon>
        <taxon>Chlorophyta</taxon>
        <taxon>core chlorophytes</taxon>
        <taxon>Chlorophyceae</taxon>
        <taxon>CS clade</taxon>
        <taxon>Sphaeropleales</taxon>
        <taxon>Scenedesmaceae</taxon>
        <taxon>Tetradesmus</taxon>
    </lineage>
</organism>
<keyword evidence="3" id="KW-1185">Reference proteome</keyword>
<dbReference type="Proteomes" id="UP000256970">
    <property type="component" value="Unassembled WGS sequence"/>
</dbReference>
<name>A0A383W7P2_TETOB</name>
<evidence type="ECO:0000256" key="1">
    <source>
        <dbReference type="SAM" id="MobiDB-lite"/>
    </source>
</evidence>
<dbReference type="EMBL" id="FNXT01001186">
    <property type="protein sequence ID" value="SZX73263.1"/>
    <property type="molecule type" value="Genomic_DNA"/>
</dbReference>
<feature type="region of interest" description="Disordered" evidence="1">
    <location>
        <begin position="395"/>
        <end position="420"/>
    </location>
</feature>
<reference evidence="2 3" key="1">
    <citation type="submission" date="2016-10" db="EMBL/GenBank/DDBJ databases">
        <authorList>
            <person name="Cai Z."/>
        </authorList>
    </citation>
    <scope>NUCLEOTIDE SEQUENCE [LARGE SCALE GENOMIC DNA]</scope>
</reference>
<feature type="region of interest" description="Disordered" evidence="1">
    <location>
        <begin position="215"/>
        <end position="240"/>
    </location>
</feature>
<accession>A0A383W7P2</accession>
<gene>
    <name evidence="2" type="ORF">BQ4739_LOCUS13369</name>
</gene>
<feature type="compositionally biased region" description="Low complexity" evidence="1">
    <location>
        <begin position="23"/>
        <end position="52"/>
    </location>
</feature>
<protein>
    <submittedName>
        <fullName evidence="2">Uncharacterized protein</fullName>
    </submittedName>
</protein>
<feature type="region of interest" description="Disordered" evidence="1">
    <location>
        <begin position="1"/>
        <end position="52"/>
    </location>
</feature>
<proteinExistence type="predicted"/>
<sequence>MPTSGTGALLGHGGRWERWQPPAATAAAAAAASKDQQPSTSSSSSSSSSQQWRLLSSGQSLYAFQPGQDPSRGITVHVMEAADAAPLLMTDCTTDCTTAAGDQGSESSSSSGADVMRSTNQFNVEDVWFLPHLPEPGADSGLALLRLWAGNEHGFAMAPVRLPQQLLAAAGAAAADADAAAAAAAPWIANLYVKHPSLEPGVGRRWGWNVQYAPAQPPATTTPATHPTAQSSSSSSSGWGLQHIHHTSLGMLLVDDVQKDMQPGGPQTLPPANNIQPPASGIDAFMAQQQRQHQGLTGTALHFAYDSSSGQLTRRDNSSCSWTPSSTVAVSNSHGDANLAAASSSRESWPVLEHWYSSGGYTKVPASLQETLAAGQPVVIEAGAIIPSANKHVNGQASDGGGSGAAEFKSGSSRSGSGSVGKPAAVTRWLLSYSAADGLLQSARLERYQL</sequence>
<feature type="compositionally biased region" description="Low complexity" evidence="1">
    <location>
        <begin position="410"/>
        <end position="420"/>
    </location>
</feature>
<dbReference type="AlphaFoldDB" id="A0A383W7P2"/>